<evidence type="ECO:0000313" key="2">
    <source>
        <dbReference type="EMBL" id="KAF6425159.1"/>
    </source>
</evidence>
<protein>
    <submittedName>
        <fullName evidence="2">Uncharacterized protein</fullName>
    </submittedName>
</protein>
<evidence type="ECO:0000256" key="1">
    <source>
        <dbReference type="SAM" id="MobiDB-lite"/>
    </source>
</evidence>
<comment type="caution">
    <text evidence="2">The sequence shown here is derived from an EMBL/GenBank/DDBJ whole genome shotgun (WGS) entry which is preliminary data.</text>
</comment>
<dbReference type="Proteomes" id="UP000550707">
    <property type="component" value="Unassembled WGS sequence"/>
</dbReference>
<dbReference type="EMBL" id="JACASF010000017">
    <property type="protein sequence ID" value="KAF6425159.1"/>
    <property type="molecule type" value="Genomic_DNA"/>
</dbReference>
<proteinExistence type="predicted"/>
<gene>
    <name evidence="2" type="ORF">HJG59_009227</name>
</gene>
<dbReference type="AlphaFoldDB" id="A0A7J8DQ79"/>
<keyword evidence="3" id="KW-1185">Reference proteome</keyword>
<dbReference type="InParanoid" id="A0A7J8DQ79"/>
<sequence>MCPLGPQGHKAERETPWGTPSPGRRHIQVPWIIVKSHISVEDKWRRPKISLFFFTGREKESSNSSEKKISLVAKNITQTSTLPEMEVAVDGICSVSAAGFLMSRRLTAIQSRKTESRHGQDRAH</sequence>
<feature type="region of interest" description="Disordered" evidence="1">
    <location>
        <begin position="1"/>
        <end position="25"/>
    </location>
</feature>
<reference evidence="2 3" key="1">
    <citation type="journal article" date="2020" name="Nature">
        <title>Six reference-quality genomes reveal evolution of bat adaptations.</title>
        <authorList>
            <person name="Jebb D."/>
            <person name="Huang Z."/>
            <person name="Pippel M."/>
            <person name="Hughes G.M."/>
            <person name="Lavrichenko K."/>
            <person name="Devanna P."/>
            <person name="Winkler S."/>
            <person name="Jermiin L.S."/>
            <person name="Skirmuntt E.C."/>
            <person name="Katzourakis A."/>
            <person name="Burkitt-Gray L."/>
            <person name="Ray D.A."/>
            <person name="Sullivan K.A.M."/>
            <person name="Roscito J.G."/>
            <person name="Kirilenko B.M."/>
            <person name="Davalos L.M."/>
            <person name="Corthals A.P."/>
            <person name="Power M.L."/>
            <person name="Jones G."/>
            <person name="Ransome R.D."/>
            <person name="Dechmann D.K.N."/>
            <person name="Locatelli A.G."/>
            <person name="Puechmaille S.J."/>
            <person name="Fedrigo O."/>
            <person name="Jarvis E.D."/>
            <person name="Hiller M."/>
            <person name="Vernes S.C."/>
            <person name="Myers E.W."/>
            <person name="Teeling E.C."/>
        </authorList>
    </citation>
    <scope>NUCLEOTIDE SEQUENCE [LARGE SCALE GENOMIC DNA]</scope>
    <source>
        <strain evidence="2">MMolMol1</strain>
        <tissue evidence="2">Muscle</tissue>
    </source>
</reference>
<accession>A0A7J8DQ79</accession>
<organism evidence="2 3">
    <name type="scientific">Molossus molossus</name>
    <name type="common">Pallas' mastiff bat</name>
    <name type="synonym">Vespertilio molossus</name>
    <dbReference type="NCBI Taxonomy" id="27622"/>
    <lineage>
        <taxon>Eukaryota</taxon>
        <taxon>Metazoa</taxon>
        <taxon>Chordata</taxon>
        <taxon>Craniata</taxon>
        <taxon>Vertebrata</taxon>
        <taxon>Euteleostomi</taxon>
        <taxon>Mammalia</taxon>
        <taxon>Eutheria</taxon>
        <taxon>Laurasiatheria</taxon>
        <taxon>Chiroptera</taxon>
        <taxon>Yangochiroptera</taxon>
        <taxon>Molossidae</taxon>
        <taxon>Molossus</taxon>
    </lineage>
</organism>
<name>A0A7J8DQ79_MOLMO</name>
<evidence type="ECO:0000313" key="3">
    <source>
        <dbReference type="Proteomes" id="UP000550707"/>
    </source>
</evidence>